<reference evidence="1" key="1">
    <citation type="journal article" date="2021" name="PeerJ">
        <title>Extensive microbial diversity within the chicken gut microbiome revealed by metagenomics and culture.</title>
        <authorList>
            <person name="Gilroy R."/>
            <person name="Ravi A."/>
            <person name="Getino M."/>
            <person name="Pursley I."/>
            <person name="Horton D.L."/>
            <person name="Alikhan N.F."/>
            <person name="Baker D."/>
            <person name="Gharbi K."/>
            <person name="Hall N."/>
            <person name="Watson M."/>
            <person name="Adriaenssens E.M."/>
            <person name="Foster-Nyarko E."/>
            <person name="Jarju S."/>
            <person name="Secka A."/>
            <person name="Antonio M."/>
            <person name="Oren A."/>
            <person name="Chaudhuri R.R."/>
            <person name="La Ragione R."/>
            <person name="Hildebrand F."/>
            <person name="Pallen M.J."/>
        </authorList>
    </citation>
    <scope>NUCLEOTIDE SEQUENCE</scope>
    <source>
        <strain evidence="1">3204</strain>
    </source>
</reference>
<dbReference type="Proteomes" id="UP000824013">
    <property type="component" value="Unassembled WGS sequence"/>
</dbReference>
<accession>A0A9D1ZKV4</accession>
<comment type="caution">
    <text evidence="1">The sequence shown here is derived from an EMBL/GenBank/DDBJ whole genome shotgun (WGS) entry which is preliminary data.</text>
</comment>
<reference evidence="1" key="2">
    <citation type="submission" date="2021-04" db="EMBL/GenBank/DDBJ databases">
        <authorList>
            <person name="Gilroy R."/>
        </authorList>
    </citation>
    <scope>NUCLEOTIDE SEQUENCE</scope>
    <source>
        <strain evidence="1">3204</strain>
    </source>
</reference>
<name>A0A9D1ZKV4_9LACO</name>
<evidence type="ECO:0000313" key="2">
    <source>
        <dbReference type="Proteomes" id="UP000824013"/>
    </source>
</evidence>
<dbReference type="AlphaFoldDB" id="A0A9D1ZKV4"/>
<protein>
    <submittedName>
        <fullName evidence="1">Uncharacterized protein</fullName>
    </submittedName>
</protein>
<organism evidence="1 2">
    <name type="scientific">Candidatus Companilactobacillus pullicola</name>
    <dbReference type="NCBI Taxonomy" id="2838523"/>
    <lineage>
        <taxon>Bacteria</taxon>
        <taxon>Bacillati</taxon>
        <taxon>Bacillota</taxon>
        <taxon>Bacilli</taxon>
        <taxon>Lactobacillales</taxon>
        <taxon>Lactobacillaceae</taxon>
        <taxon>Companilactobacillus</taxon>
    </lineage>
</organism>
<proteinExistence type="predicted"/>
<gene>
    <name evidence="1" type="ORF">H9820_03915</name>
</gene>
<evidence type="ECO:0000313" key="1">
    <source>
        <dbReference type="EMBL" id="HIY92077.1"/>
    </source>
</evidence>
<sequence length="85" mass="10064">MNISKTLSLYLDFINTENNQKKLNALSNYSEEEKTCDLFYDGYHDQIIFLIDSEQKIWTSAEYDDVLDDLDRIQSEIDLAYKKIN</sequence>
<dbReference type="EMBL" id="DXCM01000025">
    <property type="protein sequence ID" value="HIY92077.1"/>
    <property type="molecule type" value="Genomic_DNA"/>
</dbReference>